<evidence type="ECO:0000313" key="1">
    <source>
        <dbReference type="EMBL" id="QNA45420.1"/>
    </source>
</evidence>
<dbReference type="AlphaFoldDB" id="A0A7G5XIW7"/>
<gene>
    <name evidence="1" type="ORF">H4075_04250</name>
</gene>
<keyword evidence="2" id="KW-1185">Reference proteome</keyword>
<dbReference type="RefSeq" id="WP_182804467.1">
    <property type="nucleotide sequence ID" value="NZ_CP060007.1"/>
</dbReference>
<dbReference type="Proteomes" id="UP000515344">
    <property type="component" value="Chromosome"/>
</dbReference>
<reference evidence="2" key="1">
    <citation type="submission" date="2020-08" db="EMBL/GenBank/DDBJ databases">
        <title>Lacibacter sp. S13-6-6 genome sequencing.</title>
        <authorList>
            <person name="Jin L."/>
        </authorList>
    </citation>
    <scope>NUCLEOTIDE SEQUENCE [LARGE SCALE GENOMIC DNA]</scope>
    <source>
        <strain evidence="2">S13-6-6</strain>
    </source>
</reference>
<organism evidence="1 2">
    <name type="scientific">Lacibacter sediminis</name>
    <dbReference type="NCBI Taxonomy" id="2760713"/>
    <lineage>
        <taxon>Bacteria</taxon>
        <taxon>Pseudomonadati</taxon>
        <taxon>Bacteroidota</taxon>
        <taxon>Chitinophagia</taxon>
        <taxon>Chitinophagales</taxon>
        <taxon>Chitinophagaceae</taxon>
        <taxon>Lacibacter</taxon>
    </lineage>
</organism>
<dbReference type="KEGG" id="lacs:H4075_04250"/>
<name>A0A7G5XIW7_9BACT</name>
<proteinExistence type="predicted"/>
<protein>
    <submittedName>
        <fullName evidence="1">Uncharacterized protein</fullName>
    </submittedName>
</protein>
<dbReference type="EMBL" id="CP060007">
    <property type="protein sequence ID" value="QNA45420.1"/>
    <property type="molecule type" value="Genomic_DNA"/>
</dbReference>
<sequence length="87" mass="9899">MKETILKDINWMEDWGGYSTVINELNEHISSETLKVFIQKADSSAWIQVPLIPDVSADGYAYSWANGLQIFYLGNQAPDKLLIKIDH</sequence>
<accession>A0A7G5XIW7</accession>
<evidence type="ECO:0000313" key="2">
    <source>
        <dbReference type="Proteomes" id="UP000515344"/>
    </source>
</evidence>